<keyword evidence="8" id="KW-0804">Transcription</keyword>
<dbReference type="InterPro" id="IPR050274">
    <property type="entry name" value="Nuclear_hormone_rcpt_NR2"/>
</dbReference>
<evidence type="ECO:0000256" key="5">
    <source>
        <dbReference type="ARBA" id="ARBA00022833"/>
    </source>
</evidence>
<dbReference type="PROSITE" id="PS51030">
    <property type="entry name" value="NUCLEAR_REC_DBD_2"/>
    <property type="match status" value="1"/>
</dbReference>
<evidence type="ECO:0000256" key="11">
    <source>
        <dbReference type="SAM" id="MobiDB-lite"/>
    </source>
</evidence>
<keyword evidence="14" id="KW-1185">Reference proteome</keyword>
<keyword evidence="6" id="KW-0805">Transcription regulation</keyword>
<evidence type="ECO:0000256" key="10">
    <source>
        <dbReference type="ARBA" id="ARBA00023242"/>
    </source>
</evidence>
<dbReference type="GO" id="GO:0003700">
    <property type="term" value="F:DNA-binding transcription factor activity"/>
    <property type="evidence" value="ECO:0007669"/>
    <property type="project" value="InterPro"/>
</dbReference>
<dbReference type="EMBL" id="BTSY01000006">
    <property type="protein sequence ID" value="GMT33753.1"/>
    <property type="molecule type" value="Genomic_DNA"/>
</dbReference>
<keyword evidence="10" id="KW-0539">Nucleus</keyword>
<dbReference type="FunFam" id="3.30.50.10:FF:000030">
    <property type="entry name" value="Nuclear Hormone Receptor family"/>
    <property type="match status" value="1"/>
</dbReference>
<dbReference type="Pfam" id="PF00105">
    <property type="entry name" value="zf-C4"/>
    <property type="match status" value="1"/>
</dbReference>
<dbReference type="SMART" id="SM00399">
    <property type="entry name" value="ZnF_C4"/>
    <property type="match status" value="1"/>
</dbReference>
<dbReference type="Proteomes" id="UP001432322">
    <property type="component" value="Unassembled WGS sequence"/>
</dbReference>
<organism evidence="13 14">
    <name type="scientific">Pristionchus fissidentatus</name>
    <dbReference type="NCBI Taxonomy" id="1538716"/>
    <lineage>
        <taxon>Eukaryota</taxon>
        <taxon>Metazoa</taxon>
        <taxon>Ecdysozoa</taxon>
        <taxon>Nematoda</taxon>
        <taxon>Chromadorea</taxon>
        <taxon>Rhabditida</taxon>
        <taxon>Rhabditina</taxon>
        <taxon>Diplogasteromorpha</taxon>
        <taxon>Diplogasteroidea</taxon>
        <taxon>Neodiplogasteridae</taxon>
        <taxon>Pristionchus</taxon>
    </lineage>
</organism>
<evidence type="ECO:0000313" key="13">
    <source>
        <dbReference type="EMBL" id="GMT33753.1"/>
    </source>
</evidence>
<evidence type="ECO:0000259" key="12">
    <source>
        <dbReference type="PROSITE" id="PS51030"/>
    </source>
</evidence>
<proteinExistence type="inferred from homology"/>
<keyword evidence="7" id="KW-0238">DNA-binding</keyword>
<comment type="subcellular location">
    <subcellularLocation>
        <location evidence="1">Nucleus</location>
    </subcellularLocation>
</comment>
<evidence type="ECO:0000313" key="14">
    <source>
        <dbReference type="Proteomes" id="UP001432322"/>
    </source>
</evidence>
<evidence type="ECO:0000256" key="9">
    <source>
        <dbReference type="ARBA" id="ARBA00023170"/>
    </source>
</evidence>
<dbReference type="GO" id="GO:0000978">
    <property type="term" value="F:RNA polymerase II cis-regulatory region sequence-specific DNA binding"/>
    <property type="evidence" value="ECO:0007669"/>
    <property type="project" value="InterPro"/>
</dbReference>
<name>A0AAV5WQU4_9BILA</name>
<evidence type="ECO:0000256" key="4">
    <source>
        <dbReference type="ARBA" id="ARBA00022771"/>
    </source>
</evidence>
<evidence type="ECO:0000256" key="3">
    <source>
        <dbReference type="ARBA" id="ARBA00022723"/>
    </source>
</evidence>
<sequence>MCANNSFGTTPMCRKSSYSSNSSGSEVAFGHERISSMSTSSEDSPSFAFSSAFTNSRNAKADVKQEQQDPNEFWGIVFPQCPKNFPKNVCPTYCEVCGARATGYHYQVASCNGCKTFFRRAVLGQKKFECKKGGECKNSVRKEVRVKCRSCRFDRCVETGMNPLGILSETNPEGNAVVLGILSKRKALSDPFENRPSTSKEPFKVGTISTC</sequence>
<dbReference type="AlphaFoldDB" id="A0AAV5WQU4"/>
<evidence type="ECO:0000256" key="2">
    <source>
        <dbReference type="ARBA" id="ARBA00005993"/>
    </source>
</evidence>
<dbReference type="GO" id="GO:0008270">
    <property type="term" value="F:zinc ion binding"/>
    <property type="evidence" value="ECO:0007669"/>
    <property type="project" value="UniProtKB-KW"/>
</dbReference>
<keyword evidence="5" id="KW-0862">Zinc</keyword>
<evidence type="ECO:0000256" key="7">
    <source>
        <dbReference type="ARBA" id="ARBA00023125"/>
    </source>
</evidence>
<dbReference type="SUPFAM" id="SSF57716">
    <property type="entry name" value="Glucocorticoid receptor-like (DNA-binding domain)"/>
    <property type="match status" value="1"/>
</dbReference>
<keyword evidence="9" id="KW-0675">Receptor</keyword>
<evidence type="ECO:0000256" key="1">
    <source>
        <dbReference type="ARBA" id="ARBA00004123"/>
    </source>
</evidence>
<dbReference type="InterPro" id="IPR013088">
    <property type="entry name" value="Znf_NHR/GATA"/>
</dbReference>
<dbReference type="InterPro" id="IPR049636">
    <property type="entry name" value="HNF4-like_DBD"/>
</dbReference>
<dbReference type="PROSITE" id="PS00031">
    <property type="entry name" value="NUCLEAR_REC_DBD_1"/>
    <property type="match status" value="1"/>
</dbReference>
<gene>
    <name evidence="13" type="ORF">PFISCL1PPCAC_25050</name>
</gene>
<dbReference type="PRINTS" id="PR00047">
    <property type="entry name" value="STROIDFINGER"/>
</dbReference>
<keyword evidence="4" id="KW-0863">Zinc-finger</keyword>
<protein>
    <recommendedName>
        <fullName evidence="12">Nuclear receptor domain-containing protein</fullName>
    </recommendedName>
</protein>
<evidence type="ECO:0000256" key="8">
    <source>
        <dbReference type="ARBA" id="ARBA00023163"/>
    </source>
</evidence>
<dbReference type="InterPro" id="IPR001628">
    <property type="entry name" value="Znf_hrmn_rcpt"/>
</dbReference>
<reference evidence="13" key="1">
    <citation type="submission" date="2023-10" db="EMBL/GenBank/DDBJ databases">
        <title>Genome assembly of Pristionchus species.</title>
        <authorList>
            <person name="Yoshida K."/>
            <person name="Sommer R.J."/>
        </authorList>
    </citation>
    <scope>NUCLEOTIDE SEQUENCE</scope>
    <source>
        <strain evidence="13">RS5133</strain>
    </source>
</reference>
<dbReference type="Gene3D" id="3.30.50.10">
    <property type="entry name" value="Erythroid Transcription Factor GATA-1, subunit A"/>
    <property type="match status" value="1"/>
</dbReference>
<feature type="domain" description="Nuclear receptor" evidence="12">
    <location>
        <begin position="91"/>
        <end position="168"/>
    </location>
</feature>
<dbReference type="GO" id="GO:0005634">
    <property type="term" value="C:nucleus"/>
    <property type="evidence" value="ECO:0007669"/>
    <property type="project" value="UniProtKB-SubCell"/>
</dbReference>
<keyword evidence="3" id="KW-0479">Metal-binding</keyword>
<evidence type="ECO:0000256" key="6">
    <source>
        <dbReference type="ARBA" id="ARBA00023015"/>
    </source>
</evidence>
<dbReference type="PANTHER" id="PTHR24083">
    <property type="entry name" value="NUCLEAR HORMONE RECEPTOR"/>
    <property type="match status" value="1"/>
</dbReference>
<accession>A0AAV5WQU4</accession>
<feature type="region of interest" description="Disordered" evidence="11">
    <location>
        <begin position="1"/>
        <end position="21"/>
    </location>
</feature>
<comment type="caution">
    <text evidence="13">The sequence shown here is derived from an EMBL/GenBank/DDBJ whole genome shotgun (WGS) entry which is preliminary data.</text>
</comment>
<comment type="similarity">
    <text evidence="2">Belongs to the nuclear hormone receptor family.</text>
</comment>
<feature type="non-terminal residue" evidence="13">
    <location>
        <position position="211"/>
    </location>
</feature>
<dbReference type="CDD" id="cd06960">
    <property type="entry name" value="NR_DBD_HNF4A"/>
    <property type="match status" value="1"/>
</dbReference>